<dbReference type="GO" id="GO:0016787">
    <property type="term" value="F:hydrolase activity"/>
    <property type="evidence" value="ECO:0007669"/>
    <property type="project" value="UniProtKB-KW"/>
</dbReference>
<dbReference type="RefSeq" id="WP_066466810.1">
    <property type="nucleotide sequence ID" value="NZ_CBCRUZ010000003.1"/>
</dbReference>
<name>A0ABX8SBJ4_9ACTN</name>
<gene>
    <name evidence="2" type="ORF">KV203_02735</name>
</gene>
<proteinExistence type="predicted"/>
<evidence type="ECO:0000313" key="3">
    <source>
        <dbReference type="Proteomes" id="UP000887023"/>
    </source>
</evidence>
<dbReference type="EMBL" id="CP079105">
    <property type="protein sequence ID" value="QXQ14357.1"/>
    <property type="molecule type" value="Genomic_DNA"/>
</dbReference>
<keyword evidence="3" id="KW-1185">Reference proteome</keyword>
<sequence length="489" mass="49619">MTGTEEPARLLQAAALLEQCNERFRADSTAGPVAAWTGRAADAAVARLAAEGRYAERVVAAVTGQIAAIRAAAEQLAAAMRPPGTVDREGLDQLSARGAGAVSAATAVLAGLRAQAPPSGLESPALPAEPAALAASWATLPPAERDVLAAADPALGNRAGLPAVDKDRYNRAYLELLRTAAERDLADAAGGHLDWARGDNVPGPPTSGLPDEAAEDRLREFARWQAEFERRAGPDAAAALRGYAAIAEQLASNDPPRYLLNVDDQGRAAIALGNPDTATRIATFVPGMDSTVDGIGGGLDRARALLDAADAAGAGRGTTSAIAWYDYQAPRGLIAAAKDGAADAGAPRLDQFQDGLRAAHVGPRSYNTVVGHSYGSFVVGTAASGGSSLAADALVLVGSPGLELERVTDLRLDGIDPADNPAHVFATAAAADPVPIVGALSHGPSVTDPDFGATVFGSVGGVSTAHSDYWDPGNPARATMGRIIAGHGG</sequence>
<evidence type="ECO:0000313" key="2">
    <source>
        <dbReference type="EMBL" id="QXQ14357.1"/>
    </source>
</evidence>
<organism evidence="2 3">
    <name type="scientific">Skermania pinensis</name>
    <dbReference type="NCBI Taxonomy" id="39122"/>
    <lineage>
        <taxon>Bacteria</taxon>
        <taxon>Bacillati</taxon>
        <taxon>Actinomycetota</taxon>
        <taxon>Actinomycetes</taxon>
        <taxon>Mycobacteriales</taxon>
        <taxon>Gordoniaceae</taxon>
        <taxon>Skermania</taxon>
    </lineage>
</organism>
<dbReference type="InterPro" id="IPR010427">
    <property type="entry name" value="DUF1023"/>
</dbReference>
<keyword evidence="2" id="KW-0378">Hydrolase</keyword>
<dbReference type="Proteomes" id="UP000887023">
    <property type="component" value="Chromosome"/>
</dbReference>
<reference evidence="2" key="1">
    <citation type="submission" date="2021-07" db="EMBL/GenBank/DDBJ databases">
        <title>Candidatus Kaistella beijingensis sp. nov. isolated from a municipal wastewater treatment plant is involved in sludge foaming.</title>
        <authorList>
            <person name="Song Y."/>
            <person name="Liu S.-J."/>
        </authorList>
    </citation>
    <scope>NUCLEOTIDE SEQUENCE</scope>
    <source>
        <strain evidence="2">DSM 43998</strain>
    </source>
</reference>
<protein>
    <submittedName>
        <fullName evidence="2">Alpha/beta hydrolase family protein</fullName>
    </submittedName>
</protein>
<accession>A0ABX8SBJ4</accession>
<evidence type="ECO:0000259" key="1">
    <source>
        <dbReference type="Pfam" id="PF06259"/>
    </source>
</evidence>
<feature type="domain" description="DUF1023" evidence="1">
    <location>
        <begin position="264"/>
        <end position="438"/>
    </location>
</feature>
<dbReference type="Pfam" id="PF06259">
    <property type="entry name" value="Abhydrolase_8"/>
    <property type="match status" value="1"/>
</dbReference>